<dbReference type="GO" id="GO:0005886">
    <property type="term" value="C:plasma membrane"/>
    <property type="evidence" value="ECO:0007669"/>
    <property type="project" value="UniProtKB-SubCell"/>
</dbReference>
<dbReference type="InterPro" id="IPR000715">
    <property type="entry name" value="Glycosyl_transferase_4"/>
</dbReference>
<evidence type="ECO:0000256" key="3">
    <source>
        <dbReference type="ARBA" id="ARBA00022679"/>
    </source>
</evidence>
<evidence type="ECO:0000256" key="8">
    <source>
        <dbReference type="SAM" id="Phobius"/>
    </source>
</evidence>
<name>A0AAE5XA13_9BACT</name>
<feature type="transmembrane region" description="Helical" evidence="8">
    <location>
        <begin position="12"/>
        <end position="28"/>
    </location>
</feature>
<evidence type="ECO:0000313" key="11">
    <source>
        <dbReference type="Proteomes" id="UP000288947"/>
    </source>
</evidence>
<evidence type="ECO:0000256" key="7">
    <source>
        <dbReference type="PIRSR" id="PIRSR600715-1"/>
    </source>
</evidence>
<dbReference type="Proteomes" id="UP000288947">
    <property type="component" value="Chromosome"/>
</dbReference>
<dbReference type="CDD" id="cd06853">
    <property type="entry name" value="GT_WecA_like"/>
    <property type="match status" value="1"/>
</dbReference>
<proteinExistence type="predicted"/>
<gene>
    <name evidence="9" type="ORF">CBS1_00195</name>
    <name evidence="10" type="ORF">CBS1_10475</name>
</gene>
<comment type="cofactor">
    <cofactor evidence="7">
        <name>Mg(2+)</name>
        <dbReference type="ChEBI" id="CHEBI:18420"/>
    </cofactor>
</comment>
<dbReference type="GO" id="GO:0071555">
    <property type="term" value="P:cell wall organization"/>
    <property type="evidence" value="ECO:0007669"/>
    <property type="project" value="TreeGrafter"/>
</dbReference>
<dbReference type="PANTHER" id="PTHR22926">
    <property type="entry name" value="PHOSPHO-N-ACETYLMURAMOYL-PENTAPEPTIDE-TRANSFERASE"/>
    <property type="match status" value="1"/>
</dbReference>
<accession>A0AAE5XA13</accession>
<feature type="transmembrane region" description="Helical" evidence="8">
    <location>
        <begin position="209"/>
        <end position="229"/>
    </location>
</feature>
<keyword evidence="5 8" id="KW-1133">Transmembrane helix</keyword>
<evidence type="ECO:0000256" key="2">
    <source>
        <dbReference type="ARBA" id="ARBA00022475"/>
    </source>
</evidence>
<dbReference type="Pfam" id="PF00953">
    <property type="entry name" value="Glycos_transf_4"/>
    <property type="match status" value="1"/>
</dbReference>
<feature type="transmembrane region" description="Helical" evidence="8">
    <location>
        <begin position="100"/>
        <end position="118"/>
    </location>
</feature>
<evidence type="ECO:0000256" key="4">
    <source>
        <dbReference type="ARBA" id="ARBA00022692"/>
    </source>
</evidence>
<organism evidence="9 11">
    <name type="scientific">Fervidobacterium changbaicum</name>
    <dbReference type="NCBI Taxonomy" id="310769"/>
    <lineage>
        <taxon>Bacteria</taxon>
        <taxon>Thermotogati</taxon>
        <taxon>Thermotogota</taxon>
        <taxon>Thermotogae</taxon>
        <taxon>Thermotogales</taxon>
        <taxon>Fervidobacteriaceae</taxon>
        <taxon>Fervidobacterium</taxon>
    </lineage>
</organism>
<protein>
    <submittedName>
        <fullName evidence="9">Undecaprenyl/decaprenyl-phosphate alpha-N-acetylglucosaminyl 1-phosphate transferase</fullName>
    </submittedName>
</protein>
<keyword evidence="2" id="KW-1003">Cell membrane</keyword>
<feature type="transmembrane region" description="Helical" evidence="8">
    <location>
        <begin position="130"/>
        <end position="160"/>
    </location>
</feature>
<dbReference type="EMBL" id="CP026721">
    <property type="protein sequence ID" value="QAV32313.1"/>
    <property type="molecule type" value="Genomic_DNA"/>
</dbReference>
<evidence type="ECO:0000313" key="9">
    <source>
        <dbReference type="EMBL" id="QAV32313.1"/>
    </source>
</evidence>
<keyword evidence="4 8" id="KW-0812">Transmembrane</keyword>
<dbReference type="PANTHER" id="PTHR22926:SF3">
    <property type="entry name" value="UNDECAPRENYL-PHOSPHATE ALPHA-N-ACETYLGLUCOSAMINYL 1-PHOSPHATE TRANSFERASE"/>
    <property type="match status" value="1"/>
</dbReference>
<keyword evidence="6 8" id="KW-0472">Membrane</keyword>
<keyword evidence="7" id="KW-0460">Magnesium</keyword>
<feature type="transmembrane region" description="Helical" evidence="8">
    <location>
        <begin position="276"/>
        <end position="294"/>
    </location>
</feature>
<feature type="transmembrane region" description="Helical" evidence="8">
    <location>
        <begin position="48"/>
        <end position="65"/>
    </location>
</feature>
<feature type="binding site" evidence="7">
    <location>
        <position position="186"/>
    </location>
    <ligand>
        <name>Mg(2+)</name>
        <dbReference type="ChEBI" id="CHEBI:18420"/>
    </ligand>
</feature>
<sequence>MITEALHLNQYLAGFTISIVLSVFLSILCKRFNILLDHPSERKEHSKPVPLVGGLVLFAFVIYLKSSYGFSDLKRELALYIVFGIGLIDDLIELPYYTKLVLQSIAGLLFVSTSHFIFTNNFGLDNLLTFLLFVALLNAFNLIDGINGLLVGVAIIYFAFKLDFVYLPVLFVLLFFNIFDRLFMGDSGAFLIAYLLISHQNTTRDLTKAIVFFGYPMYEIASSFLRRLVLGKNPFKPDRFHLHHIGTLLFGDVFFLIIAYSLTLGFVLLSTKKFGLFIYLGISFLIFFFQLWFIRNNRFINSNGVSKGDEGNLEL</sequence>
<evidence type="ECO:0000256" key="6">
    <source>
        <dbReference type="ARBA" id="ARBA00023136"/>
    </source>
</evidence>
<reference evidence="9 11" key="1">
    <citation type="submission" date="2018-01" db="EMBL/GenBank/DDBJ databases">
        <title>The whole genome sequencing and assembly of Fervidobacterium changbaicum CBS-1 strain.</title>
        <authorList>
            <person name="Kim J.-Y."/>
            <person name="Park M.-K."/>
            <person name="Yi H."/>
            <person name="Bahn Y.-S."/>
            <person name="Kim J.F."/>
            <person name="Lee D.-W."/>
        </authorList>
    </citation>
    <scope>NUCLEOTIDE SEQUENCE [LARGE SCALE GENOMIC DNA]</scope>
    <source>
        <strain evidence="9 11">CBS-1</strain>
    </source>
</reference>
<feature type="transmembrane region" description="Helical" evidence="8">
    <location>
        <begin position="249"/>
        <end position="269"/>
    </location>
</feature>
<keyword evidence="7" id="KW-0479">Metal-binding</keyword>
<dbReference type="GO" id="GO:0044038">
    <property type="term" value="P:cell wall macromolecule biosynthetic process"/>
    <property type="evidence" value="ECO:0007669"/>
    <property type="project" value="TreeGrafter"/>
</dbReference>
<dbReference type="GO" id="GO:0016780">
    <property type="term" value="F:phosphotransferase activity, for other substituted phosphate groups"/>
    <property type="evidence" value="ECO:0007669"/>
    <property type="project" value="InterPro"/>
</dbReference>
<dbReference type="GO" id="GO:0046872">
    <property type="term" value="F:metal ion binding"/>
    <property type="evidence" value="ECO:0007669"/>
    <property type="project" value="UniProtKB-KW"/>
</dbReference>
<evidence type="ECO:0000313" key="10">
    <source>
        <dbReference type="EMBL" id="QAV34076.1"/>
    </source>
</evidence>
<keyword evidence="3 9" id="KW-0808">Transferase</keyword>
<dbReference type="EMBL" id="CP026721">
    <property type="protein sequence ID" value="QAV34076.1"/>
    <property type="molecule type" value="Genomic_DNA"/>
</dbReference>
<dbReference type="GO" id="GO:0009103">
    <property type="term" value="P:lipopolysaccharide biosynthetic process"/>
    <property type="evidence" value="ECO:0007669"/>
    <property type="project" value="TreeGrafter"/>
</dbReference>
<feature type="binding site" evidence="7">
    <location>
        <position position="141"/>
    </location>
    <ligand>
        <name>Mg(2+)</name>
        <dbReference type="ChEBI" id="CHEBI:18420"/>
    </ligand>
</feature>
<dbReference type="AlphaFoldDB" id="A0AAE5XA13"/>
<evidence type="ECO:0000256" key="5">
    <source>
        <dbReference type="ARBA" id="ARBA00022989"/>
    </source>
</evidence>
<keyword evidence="11" id="KW-1185">Reference proteome</keyword>
<evidence type="ECO:0000256" key="1">
    <source>
        <dbReference type="ARBA" id="ARBA00004651"/>
    </source>
</evidence>
<comment type="subcellular location">
    <subcellularLocation>
        <location evidence="1">Cell membrane</location>
        <topology evidence="1">Multi-pass membrane protein</topology>
    </subcellularLocation>
</comment>